<evidence type="ECO:0000313" key="1">
    <source>
        <dbReference type="EMBL" id="CAK5091789.1"/>
    </source>
</evidence>
<protein>
    <submittedName>
        <fullName evidence="1">Uncharacterized protein</fullName>
    </submittedName>
</protein>
<name>A0ACB1AJS2_MELEN</name>
<evidence type="ECO:0000313" key="2">
    <source>
        <dbReference type="Proteomes" id="UP001497535"/>
    </source>
</evidence>
<keyword evidence="2" id="KW-1185">Reference proteome</keyword>
<dbReference type="Proteomes" id="UP001497535">
    <property type="component" value="Unassembled WGS sequence"/>
</dbReference>
<accession>A0ACB1AJS2</accession>
<reference evidence="1" key="1">
    <citation type="submission" date="2023-11" db="EMBL/GenBank/DDBJ databases">
        <authorList>
            <person name="Poullet M."/>
        </authorList>
    </citation>
    <scope>NUCLEOTIDE SEQUENCE</scope>
    <source>
        <strain evidence="1">E1834</strain>
    </source>
</reference>
<dbReference type="EMBL" id="CAVMJV010000090">
    <property type="protein sequence ID" value="CAK5091789.1"/>
    <property type="molecule type" value="Genomic_DNA"/>
</dbReference>
<proteinExistence type="predicted"/>
<sequence length="404" mass="46755">MLQLSRRWVSSIENISKVLHQTKNSLIRALCAIHSDIFEEKNVTFLWSYVRVMEAFEMSIVDLETVSADKTPNSNLILFILLGLNKRLNVLKDSTKHLKNCDFETLKSLANFALNKLEKDFKTYIDKRMALCALYCDPMGLNHIGDLSDFCTMEEVKSVVLVELEHLLENSNLPTSQTSISLDGVTENNNKNGQQQNNSSSSPWLSYTEEAQHYEQLTIEEIFETLEINGVAGIKRDPKKYNPLEFWNVYEEIYPSIARLAKKSFATNATLTGAEQISRQLAPLASSLSFQFKSGELISRMIRIHSIYKNKESLKPIKNKMLIFENLRKRPPPQPQQKQPQQQQQKQQNSVEQQKKKDKNIEITRKRVANFEREEEEEDEEVEEEEIEQEKACPHKIPNSQNRE</sequence>
<gene>
    <name evidence="1" type="ORF">MENTE1834_LOCUS39652</name>
</gene>
<organism evidence="1 2">
    <name type="scientific">Meloidogyne enterolobii</name>
    <name type="common">Root-knot nematode worm</name>
    <name type="synonym">Meloidogyne mayaguensis</name>
    <dbReference type="NCBI Taxonomy" id="390850"/>
    <lineage>
        <taxon>Eukaryota</taxon>
        <taxon>Metazoa</taxon>
        <taxon>Ecdysozoa</taxon>
        <taxon>Nematoda</taxon>
        <taxon>Chromadorea</taxon>
        <taxon>Rhabditida</taxon>
        <taxon>Tylenchina</taxon>
        <taxon>Tylenchomorpha</taxon>
        <taxon>Tylenchoidea</taxon>
        <taxon>Meloidogynidae</taxon>
        <taxon>Meloidogyninae</taxon>
        <taxon>Meloidogyne</taxon>
    </lineage>
</organism>
<comment type="caution">
    <text evidence="1">The sequence shown here is derived from an EMBL/GenBank/DDBJ whole genome shotgun (WGS) entry which is preliminary data.</text>
</comment>